<evidence type="ECO:0000313" key="2">
    <source>
        <dbReference type="EMBL" id="CAA7599538.1"/>
    </source>
</evidence>
<dbReference type="Proteomes" id="UP000836597">
    <property type="component" value="Chromosome"/>
</dbReference>
<reference evidence="2" key="2">
    <citation type="submission" date="2020-01" db="EMBL/GenBank/DDBJ databases">
        <authorList>
            <person name="Hornung B."/>
        </authorList>
    </citation>
    <scope>NUCLEOTIDE SEQUENCE</scope>
    <source>
        <strain evidence="2">PacBioINE</strain>
    </source>
</reference>
<accession>A0A8S0W1M1</accession>
<dbReference type="InterPro" id="IPR006175">
    <property type="entry name" value="YjgF/YER057c/UK114"/>
</dbReference>
<dbReference type="NCBIfam" id="TIGR00004">
    <property type="entry name" value="Rid family detoxifying hydrolase"/>
    <property type="match status" value="1"/>
</dbReference>
<evidence type="ECO:0000313" key="4">
    <source>
        <dbReference type="Proteomes" id="UP001071230"/>
    </source>
</evidence>
<dbReference type="InterPro" id="IPR006056">
    <property type="entry name" value="RidA"/>
</dbReference>
<dbReference type="SUPFAM" id="SSF55298">
    <property type="entry name" value="YjgF-like"/>
    <property type="match status" value="1"/>
</dbReference>
<dbReference type="RefSeq" id="WP_240983335.1">
    <property type="nucleotide sequence ID" value="NZ_CDGJ01000065.1"/>
</dbReference>
<sequence>MNEAIKTSKAPKAVGPYSQAIKAGEYLLTSGQIPLDPETGVFVAGGIKAQTKQVMENLKQVLLAAGLDFGDVVKTTIFIVNMDDFAAVNEVYATYFTNTLPVRSCIGVASLPKGALVEIEVIAWRQK</sequence>
<dbReference type="GO" id="GO:0005829">
    <property type="term" value="C:cytosol"/>
    <property type="evidence" value="ECO:0007669"/>
    <property type="project" value="TreeGrafter"/>
</dbReference>
<dbReference type="PROSITE" id="PS01094">
    <property type="entry name" value="UPF0076"/>
    <property type="match status" value="1"/>
</dbReference>
<comment type="similarity">
    <text evidence="1">Belongs to the RutC family.</text>
</comment>
<dbReference type="GO" id="GO:0019239">
    <property type="term" value="F:deaminase activity"/>
    <property type="evidence" value="ECO:0007669"/>
    <property type="project" value="TreeGrafter"/>
</dbReference>
<dbReference type="InterPro" id="IPR019897">
    <property type="entry name" value="RidA_CS"/>
</dbReference>
<dbReference type="EMBL" id="LR746496">
    <property type="protein sequence ID" value="CAA7599538.1"/>
    <property type="molecule type" value="Genomic_DNA"/>
</dbReference>
<dbReference type="PANTHER" id="PTHR11803:SF39">
    <property type="entry name" value="2-IMINOBUTANOATE_2-IMINOPROPANOATE DEAMINASE"/>
    <property type="match status" value="1"/>
</dbReference>
<name>A0A8S0W1M1_9FIRM</name>
<dbReference type="CDD" id="cd00448">
    <property type="entry name" value="YjgF_YER057c_UK114_family"/>
    <property type="match status" value="1"/>
</dbReference>
<keyword evidence="4" id="KW-1185">Reference proteome</keyword>
<dbReference type="KEGG" id="aacx:DEACI_0164"/>
<dbReference type="Pfam" id="PF01042">
    <property type="entry name" value="Ribonuc_L-PSP"/>
    <property type="match status" value="1"/>
</dbReference>
<proteinExistence type="inferred from homology"/>
<organism evidence="2">
    <name type="scientific">Acididesulfobacillus acetoxydans</name>
    <dbReference type="NCBI Taxonomy" id="1561005"/>
    <lineage>
        <taxon>Bacteria</taxon>
        <taxon>Bacillati</taxon>
        <taxon>Bacillota</taxon>
        <taxon>Clostridia</taxon>
        <taxon>Eubacteriales</taxon>
        <taxon>Peptococcaceae</taxon>
        <taxon>Acididesulfobacillus</taxon>
    </lineage>
</organism>
<dbReference type="Proteomes" id="UP001071230">
    <property type="component" value="Unassembled WGS sequence"/>
</dbReference>
<protein>
    <submittedName>
        <fullName evidence="2">Endoribonuclease L-PSP/chorismate mutase-like</fullName>
    </submittedName>
    <submittedName>
        <fullName evidence="3">RutC protein PH0854</fullName>
    </submittedName>
</protein>
<dbReference type="PANTHER" id="PTHR11803">
    <property type="entry name" value="2-IMINOBUTANOATE/2-IMINOPROPANOATE DEAMINASE RIDA"/>
    <property type="match status" value="1"/>
</dbReference>
<dbReference type="Gene3D" id="3.30.1330.40">
    <property type="entry name" value="RutC-like"/>
    <property type="match status" value="1"/>
</dbReference>
<dbReference type="FunFam" id="3.30.1330.40:FF:000001">
    <property type="entry name" value="L-PSP family endoribonuclease"/>
    <property type="match status" value="1"/>
</dbReference>
<evidence type="ECO:0000313" key="3">
    <source>
        <dbReference type="EMBL" id="CEJ07733.1"/>
    </source>
</evidence>
<dbReference type="InterPro" id="IPR035959">
    <property type="entry name" value="RutC-like_sf"/>
</dbReference>
<dbReference type="EMBL" id="CDGJ01000065">
    <property type="protein sequence ID" value="CEJ07733.1"/>
    <property type="molecule type" value="Genomic_DNA"/>
</dbReference>
<evidence type="ECO:0000256" key="1">
    <source>
        <dbReference type="ARBA" id="ARBA00010552"/>
    </source>
</evidence>
<gene>
    <name evidence="2" type="ORF">DEACI_0164</name>
    <name evidence="3" type="ORF">DEACI_2199</name>
</gene>
<reference evidence="3" key="1">
    <citation type="submission" date="2014-11" db="EMBL/GenBank/DDBJ databases">
        <authorList>
            <person name="Hornung B.V."/>
        </authorList>
    </citation>
    <scope>NUCLEOTIDE SEQUENCE</scope>
    <source>
        <strain evidence="3">INE</strain>
    </source>
</reference>
<dbReference type="AlphaFoldDB" id="A0A8S0W1M1"/>